<sequence>MAQAKTTIDHDEIRQWVEGHGGRPSRVKATGKGDDPGILRFDFAEPDDSLEEISWDEFFEKFEENELALLYQAEGDSRFNKLISRS</sequence>
<name>A0AAU7X8G6_9HYPH</name>
<dbReference type="KEGG" id="mflg:ABS361_16950"/>
<dbReference type="AlphaFoldDB" id="A0AAU7X8G6"/>
<dbReference type="RefSeq" id="WP_407048848.1">
    <property type="nucleotide sequence ID" value="NZ_CP158568.1"/>
</dbReference>
<dbReference type="EMBL" id="CP158568">
    <property type="protein sequence ID" value="XBY43746.1"/>
    <property type="molecule type" value="Genomic_DNA"/>
</dbReference>
<organism evidence="2">
    <name type="scientific">Methyloraptor flagellatus</name>
    <dbReference type="NCBI Taxonomy" id="3162530"/>
    <lineage>
        <taxon>Bacteria</taxon>
        <taxon>Pseudomonadati</taxon>
        <taxon>Pseudomonadota</taxon>
        <taxon>Alphaproteobacteria</taxon>
        <taxon>Hyphomicrobiales</taxon>
        <taxon>Ancalomicrobiaceae</taxon>
        <taxon>Methyloraptor</taxon>
    </lineage>
</organism>
<gene>
    <name evidence="2" type="ORF">ABS361_16950</name>
</gene>
<proteinExistence type="predicted"/>
<protein>
    <recommendedName>
        <fullName evidence="3">1,4-alpha-glucan branching enzyme</fullName>
    </recommendedName>
</protein>
<feature type="region of interest" description="Disordered" evidence="1">
    <location>
        <begin position="19"/>
        <end position="38"/>
    </location>
</feature>
<evidence type="ECO:0008006" key="3">
    <source>
        <dbReference type="Google" id="ProtNLM"/>
    </source>
</evidence>
<evidence type="ECO:0000256" key="1">
    <source>
        <dbReference type="SAM" id="MobiDB-lite"/>
    </source>
</evidence>
<accession>A0AAU7X8G6</accession>
<reference evidence="2" key="1">
    <citation type="submission" date="2024-06" db="EMBL/GenBank/DDBJ databases">
        <title>Methylostella associata gen. nov., sp. nov., a novel Ancalomicrobiaceae-affiliated facultatively methylotrophic bacteria that feed on methanotrophs of the genus Methylococcus.</title>
        <authorList>
            <person name="Saltykova V."/>
            <person name="Danilova O.V."/>
            <person name="Oshkin I.Y."/>
            <person name="Belova S.E."/>
            <person name="Pimenov N.V."/>
            <person name="Dedysh S.N."/>
        </authorList>
    </citation>
    <scope>NUCLEOTIDE SEQUENCE</scope>
    <source>
        <strain evidence="2">S20</strain>
    </source>
</reference>
<evidence type="ECO:0000313" key="2">
    <source>
        <dbReference type="EMBL" id="XBY43746.1"/>
    </source>
</evidence>